<keyword evidence="4" id="KW-1185">Reference proteome</keyword>
<dbReference type="InterPro" id="IPR007527">
    <property type="entry name" value="Znf_SWIM"/>
</dbReference>
<dbReference type="CDD" id="cd22343">
    <property type="entry name" value="PDDEXK_lambda_exonuclease-like"/>
    <property type="match status" value="1"/>
</dbReference>
<proteinExistence type="predicted"/>
<dbReference type="InterPro" id="IPR011335">
    <property type="entry name" value="Restrct_endonuc-II-like"/>
</dbReference>
<dbReference type="PANTHER" id="PTHR47526">
    <property type="entry name" value="ATP-DEPENDENT DNA HELICASE"/>
    <property type="match status" value="1"/>
</dbReference>
<dbReference type="SUPFAM" id="SSF52980">
    <property type="entry name" value="Restriction endonuclease-like"/>
    <property type="match status" value="1"/>
</dbReference>
<accession>A0AA88YFF2</accession>
<dbReference type="InterPro" id="IPR011604">
    <property type="entry name" value="PDDEXK-like_dom_sf"/>
</dbReference>
<dbReference type="PANTHER" id="PTHR47526:SF3">
    <property type="entry name" value="PHD-TYPE DOMAIN-CONTAINING PROTEIN"/>
    <property type="match status" value="1"/>
</dbReference>
<protein>
    <recommendedName>
        <fullName evidence="2">SWIM-type domain-containing protein</fullName>
    </recommendedName>
</protein>
<evidence type="ECO:0000313" key="4">
    <source>
        <dbReference type="Proteomes" id="UP001186944"/>
    </source>
</evidence>
<evidence type="ECO:0000259" key="2">
    <source>
        <dbReference type="PROSITE" id="PS50966"/>
    </source>
</evidence>
<feature type="domain" description="SWIM-type" evidence="2">
    <location>
        <begin position="52"/>
        <end position="91"/>
    </location>
</feature>
<dbReference type="GO" id="GO:0008270">
    <property type="term" value="F:zinc ion binding"/>
    <property type="evidence" value="ECO:0007669"/>
    <property type="project" value="UniProtKB-KW"/>
</dbReference>
<keyword evidence="1" id="KW-0863">Zinc-finger</keyword>
<evidence type="ECO:0000256" key="1">
    <source>
        <dbReference type="PROSITE-ProRule" id="PRU00325"/>
    </source>
</evidence>
<reference evidence="3" key="1">
    <citation type="submission" date="2019-08" db="EMBL/GenBank/DDBJ databases">
        <title>The improved chromosome-level genome for the pearl oyster Pinctada fucata martensii using PacBio sequencing and Hi-C.</title>
        <authorList>
            <person name="Zheng Z."/>
        </authorList>
    </citation>
    <scope>NUCLEOTIDE SEQUENCE</scope>
    <source>
        <strain evidence="3">ZZ-2019</strain>
        <tissue evidence="3">Adductor muscle</tissue>
    </source>
</reference>
<dbReference type="GO" id="GO:0006281">
    <property type="term" value="P:DNA repair"/>
    <property type="evidence" value="ECO:0007669"/>
    <property type="project" value="UniProtKB-ARBA"/>
</dbReference>
<comment type="caution">
    <text evidence="3">The sequence shown here is derived from an EMBL/GenBank/DDBJ whole genome shotgun (WGS) entry which is preliminary data.</text>
</comment>
<dbReference type="Pfam" id="PF09588">
    <property type="entry name" value="YqaJ"/>
    <property type="match status" value="1"/>
</dbReference>
<dbReference type="PROSITE" id="PS50966">
    <property type="entry name" value="ZF_SWIM"/>
    <property type="match status" value="1"/>
</dbReference>
<organism evidence="3 4">
    <name type="scientific">Pinctada imbricata</name>
    <name type="common">Atlantic pearl-oyster</name>
    <name type="synonym">Pinctada martensii</name>
    <dbReference type="NCBI Taxonomy" id="66713"/>
    <lineage>
        <taxon>Eukaryota</taxon>
        <taxon>Metazoa</taxon>
        <taxon>Spiralia</taxon>
        <taxon>Lophotrochozoa</taxon>
        <taxon>Mollusca</taxon>
        <taxon>Bivalvia</taxon>
        <taxon>Autobranchia</taxon>
        <taxon>Pteriomorphia</taxon>
        <taxon>Pterioida</taxon>
        <taxon>Pterioidea</taxon>
        <taxon>Pteriidae</taxon>
        <taxon>Pinctada</taxon>
    </lineage>
</organism>
<keyword evidence="1" id="KW-0479">Metal-binding</keyword>
<dbReference type="EMBL" id="VSWD01000005">
    <property type="protein sequence ID" value="KAK3103813.1"/>
    <property type="molecule type" value="Genomic_DNA"/>
</dbReference>
<gene>
    <name evidence="3" type="ORF">FSP39_022137</name>
</gene>
<dbReference type="Gene3D" id="3.90.320.10">
    <property type="match status" value="1"/>
</dbReference>
<dbReference type="InterPro" id="IPR019080">
    <property type="entry name" value="YqaJ_viral_recombinase"/>
</dbReference>
<keyword evidence="1" id="KW-0862">Zinc</keyword>
<sequence>MNYEPSENYRGLDRAVQHFEAGDVQNLLLSKVDDKVVYLKGQCRASMRKIMYTVYIASNFMDDILLHSLCECPIGQGMSCSHIGAMLLALEESKRLLPKASTSQLCKWKVPRPMKVQPLPLKSISMNKSKISADLTSIPVQKQTVETFDPRHSEDRTTSQEHLLSELRKLQDVFPKSGVLQMRVLPCENVPEAVYTTEVTTELTEQEKLDHKIKTLIFDGRTEPPMMISEAFCKQIEQQTIGQRDNTVWRELHKGRLTSSMFGDILSSKTSAPLSLLKKIIHGSDLDKYSRLPEAIQWGIDNEVKAREEYLEFKALFGTVEYEDTGLRLLPECSYIGASSDGKVTDHSMPPEFRNGVIEIKCPFSVDKIQVNNLEISDIADMPNSFLENSDSGPSLKKSHKYYAQVQGEMYVYGVTWCDFVVWTNAPANNINIERIDFDEGFVENMLTKLKHFYCSKVKPALIQSVC</sequence>
<evidence type="ECO:0000313" key="3">
    <source>
        <dbReference type="EMBL" id="KAK3103813.1"/>
    </source>
</evidence>
<dbReference type="Proteomes" id="UP001186944">
    <property type="component" value="Unassembled WGS sequence"/>
</dbReference>
<name>A0AA88YFF2_PINIB</name>
<dbReference type="AlphaFoldDB" id="A0AA88YFF2"/>